<dbReference type="RefSeq" id="WP_236888574.1">
    <property type="nucleotide sequence ID" value="NZ_AP024488.1"/>
</dbReference>
<proteinExistence type="inferred from homology"/>
<accession>A0ABM7PIF0</accession>
<evidence type="ECO:0000256" key="7">
    <source>
        <dbReference type="ARBA" id="ARBA00022989"/>
    </source>
</evidence>
<evidence type="ECO:0000256" key="1">
    <source>
        <dbReference type="ARBA" id="ARBA00004377"/>
    </source>
</evidence>
<sequence length="156" mass="16475">MRRTDGFTLMELMVIVAIVAVLGALSVAGYSRLVEGTRLTSAANDIKGDLELAKVTAVKRHVTVLAYFDDGAGDSGSYTLSLNTKGGTKILTRTMPKNVQLTGVTTPIGFNTLGMASSTGQVMVKTLDNTKFKRVTVSAAGNITLQRSTDGTNWGD</sequence>
<name>A0ABM7PIF0_9BACT</name>
<organism evidence="13 14">
    <name type="scientific">Desulfoluna limicola</name>
    <dbReference type="NCBI Taxonomy" id="2810562"/>
    <lineage>
        <taxon>Bacteria</taxon>
        <taxon>Pseudomonadati</taxon>
        <taxon>Thermodesulfobacteriota</taxon>
        <taxon>Desulfobacteria</taxon>
        <taxon>Desulfobacterales</taxon>
        <taxon>Desulfolunaceae</taxon>
        <taxon>Desulfoluna</taxon>
    </lineage>
</organism>
<dbReference type="Pfam" id="PF12019">
    <property type="entry name" value="GspH"/>
    <property type="match status" value="1"/>
</dbReference>
<evidence type="ECO:0000256" key="3">
    <source>
        <dbReference type="ARBA" id="ARBA00022475"/>
    </source>
</evidence>
<keyword evidence="5" id="KW-0997">Cell inner membrane</keyword>
<reference evidence="13 14" key="1">
    <citation type="submission" date="2021-02" db="EMBL/GenBank/DDBJ databases">
        <title>Complete genome of Desulfoluna sp. strain ASN36.</title>
        <authorList>
            <person name="Takahashi A."/>
            <person name="Kojima H."/>
            <person name="Fukui M."/>
        </authorList>
    </citation>
    <scope>NUCLEOTIDE SEQUENCE [LARGE SCALE GENOMIC DNA]</scope>
    <source>
        <strain evidence="13 14">ASN36</strain>
    </source>
</reference>
<dbReference type="Gene3D" id="3.30.700.10">
    <property type="entry name" value="Glycoprotein, Type 4 Pilin"/>
    <property type="match status" value="1"/>
</dbReference>
<evidence type="ECO:0000313" key="13">
    <source>
        <dbReference type="EMBL" id="BCS97152.1"/>
    </source>
</evidence>
<evidence type="ECO:0000256" key="6">
    <source>
        <dbReference type="ARBA" id="ARBA00022692"/>
    </source>
</evidence>
<keyword evidence="7 11" id="KW-1133">Transmembrane helix</keyword>
<evidence type="ECO:0000256" key="8">
    <source>
        <dbReference type="ARBA" id="ARBA00023136"/>
    </source>
</evidence>
<protein>
    <recommendedName>
        <fullName evidence="2">Type II secretion system protein H</fullName>
    </recommendedName>
    <alternativeName>
        <fullName evidence="10">General secretion pathway protein H</fullName>
    </alternativeName>
</protein>
<evidence type="ECO:0000256" key="4">
    <source>
        <dbReference type="ARBA" id="ARBA00022481"/>
    </source>
</evidence>
<dbReference type="InterPro" id="IPR022346">
    <property type="entry name" value="T2SS_GspH"/>
</dbReference>
<dbReference type="InterPro" id="IPR045584">
    <property type="entry name" value="Pilin-like"/>
</dbReference>
<dbReference type="SUPFAM" id="SSF54523">
    <property type="entry name" value="Pili subunits"/>
    <property type="match status" value="1"/>
</dbReference>
<gene>
    <name evidence="13" type="ORF">DSLASN_27840</name>
</gene>
<keyword evidence="14" id="KW-1185">Reference proteome</keyword>
<feature type="domain" description="General secretion pathway GspH" evidence="12">
    <location>
        <begin position="42"/>
        <end position="141"/>
    </location>
</feature>
<dbReference type="Pfam" id="PF07963">
    <property type="entry name" value="N_methyl"/>
    <property type="match status" value="1"/>
</dbReference>
<dbReference type="Proteomes" id="UP001320148">
    <property type="component" value="Chromosome"/>
</dbReference>
<comment type="similarity">
    <text evidence="9">Belongs to the GSP H family.</text>
</comment>
<keyword evidence="3" id="KW-1003">Cell membrane</keyword>
<evidence type="ECO:0000256" key="5">
    <source>
        <dbReference type="ARBA" id="ARBA00022519"/>
    </source>
</evidence>
<evidence type="ECO:0000256" key="10">
    <source>
        <dbReference type="ARBA" id="ARBA00030775"/>
    </source>
</evidence>
<dbReference type="InterPro" id="IPR012902">
    <property type="entry name" value="N_methyl_site"/>
</dbReference>
<evidence type="ECO:0000313" key="14">
    <source>
        <dbReference type="Proteomes" id="UP001320148"/>
    </source>
</evidence>
<comment type="subcellular location">
    <subcellularLocation>
        <location evidence="1">Cell inner membrane</location>
        <topology evidence="1">Single-pass membrane protein</topology>
    </subcellularLocation>
</comment>
<keyword evidence="4" id="KW-0488">Methylation</keyword>
<dbReference type="EMBL" id="AP024488">
    <property type="protein sequence ID" value="BCS97152.1"/>
    <property type="molecule type" value="Genomic_DNA"/>
</dbReference>
<evidence type="ECO:0000256" key="2">
    <source>
        <dbReference type="ARBA" id="ARBA00021549"/>
    </source>
</evidence>
<keyword evidence="6 11" id="KW-0812">Transmembrane</keyword>
<feature type="transmembrane region" description="Helical" evidence="11">
    <location>
        <begin position="12"/>
        <end position="31"/>
    </location>
</feature>
<evidence type="ECO:0000256" key="9">
    <source>
        <dbReference type="ARBA" id="ARBA00025772"/>
    </source>
</evidence>
<keyword evidence="8 11" id="KW-0472">Membrane</keyword>
<evidence type="ECO:0000259" key="12">
    <source>
        <dbReference type="Pfam" id="PF12019"/>
    </source>
</evidence>
<evidence type="ECO:0000256" key="11">
    <source>
        <dbReference type="SAM" id="Phobius"/>
    </source>
</evidence>